<name>A0ABR2LQ84_9ASPA</name>
<keyword evidence="3" id="KW-1185">Reference proteome</keyword>
<sequence length="85" mass="9781">MDKLLAMSILSYGPSTTHFAWTKKAKSQKERDQQEIAKEEGDDRKHGEEKKQRPDPKPQGRKSASTTWFAPEFDGLNFFETIVSH</sequence>
<dbReference type="Proteomes" id="UP001412067">
    <property type="component" value="Unassembled WGS sequence"/>
</dbReference>
<evidence type="ECO:0000313" key="2">
    <source>
        <dbReference type="EMBL" id="KAK8946177.1"/>
    </source>
</evidence>
<dbReference type="PANTHER" id="PTHR33641">
    <property type="entry name" value="OS06G0133500 PROTEIN"/>
    <property type="match status" value="1"/>
</dbReference>
<proteinExistence type="predicted"/>
<protein>
    <submittedName>
        <fullName evidence="2">Uncharacterized protein</fullName>
    </submittedName>
</protein>
<reference evidence="2 3" key="1">
    <citation type="journal article" date="2022" name="Nat. Plants">
        <title>Genomes of leafy and leafless Platanthera orchids illuminate the evolution of mycoheterotrophy.</title>
        <authorList>
            <person name="Li M.H."/>
            <person name="Liu K.W."/>
            <person name="Li Z."/>
            <person name="Lu H.C."/>
            <person name="Ye Q.L."/>
            <person name="Zhang D."/>
            <person name="Wang J.Y."/>
            <person name="Li Y.F."/>
            <person name="Zhong Z.M."/>
            <person name="Liu X."/>
            <person name="Yu X."/>
            <person name="Liu D.K."/>
            <person name="Tu X.D."/>
            <person name="Liu B."/>
            <person name="Hao Y."/>
            <person name="Liao X.Y."/>
            <person name="Jiang Y.T."/>
            <person name="Sun W.H."/>
            <person name="Chen J."/>
            <person name="Chen Y.Q."/>
            <person name="Ai Y."/>
            <person name="Zhai J.W."/>
            <person name="Wu S.S."/>
            <person name="Zhou Z."/>
            <person name="Hsiao Y.Y."/>
            <person name="Wu W.L."/>
            <person name="Chen Y.Y."/>
            <person name="Lin Y.F."/>
            <person name="Hsu J.L."/>
            <person name="Li C.Y."/>
            <person name="Wang Z.W."/>
            <person name="Zhao X."/>
            <person name="Zhong W.Y."/>
            <person name="Ma X.K."/>
            <person name="Ma L."/>
            <person name="Huang J."/>
            <person name="Chen G.Z."/>
            <person name="Huang M.Z."/>
            <person name="Huang L."/>
            <person name="Peng D.H."/>
            <person name="Luo Y.B."/>
            <person name="Zou S.Q."/>
            <person name="Chen S.P."/>
            <person name="Lan S."/>
            <person name="Tsai W.C."/>
            <person name="Van de Peer Y."/>
            <person name="Liu Z.J."/>
        </authorList>
    </citation>
    <scope>NUCLEOTIDE SEQUENCE [LARGE SCALE GENOMIC DNA]</scope>
    <source>
        <strain evidence="2">Lor288</strain>
    </source>
</reference>
<accession>A0ABR2LQ84</accession>
<feature type="region of interest" description="Disordered" evidence="1">
    <location>
        <begin position="20"/>
        <end position="67"/>
    </location>
</feature>
<comment type="caution">
    <text evidence="2">The sequence shown here is derived from an EMBL/GenBank/DDBJ whole genome shotgun (WGS) entry which is preliminary data.</text>
</comment>
<dbReference type="PANTHER" id="PTHR33641:SF15">
    <property type="entry name" value="AVR9_CF-9 RAPIDLY ELICITED PROTEIN"/>
    <property type="match status" value="1"/>
</dbReference>
<evidence type="ECO:0000313" key="3">
    <source>
        <dbReference type="Proteomes" id="UP001412067"/>
    </source>
</evidence>
<organism evidence="2 3">
    <name type="scientific">Platanthera guangdongensis</name>
    <dbReference type="NCBI Taxonomy" id="2320717"/>
    <lineage>
        <taxon>Eukaryota</taxon>
        <taxon>Viridiplantae</taxon>
        <taxon>Streptophyta</taxon>
        <taxon>Embryophyta</taxon>
        <taxon>Tracheophyta</taxon>
        <taxon>Spermatophyta</taxon>
        <taxon>Magnoliopsida</taxon>
        <taxon>Liliopsida</taxon>
        <taxon>Asparagales</taxon>
        <taxon>Orchidaceae</taxon>
        <taxon>Orchidoideae</taxon>
        <taxon>Orchideae</taxon>
        <taxon>Orchidinae</taxon>
        <taxon>Platanthera</taxon>
    </lineage>
</organism>
<evidence type="ECO:0000256" key="1">
    <source>
        <dbReference type="SAM" id="MobiDB-lite"/>
    </source>
</evidence>
<feature type="compositionally biased region" description="Basic and acidic residues" evidence="1">
    <location>
        <begin position="27"/>
        <end position="58"/>
    </location>
</feature>
<dbReference type="EMBL" id="JBBWWR010000017">
    <property type="protein sequence ID" value="KAK8946177.1"/>
    <property type="molecule type" value="Genomic_DNA"/>
</dbReference>
<gene>
    <name evidence="2" type="ORF">KSP40_PGU022519</name>
</gene>